<protein>
    <submittedName>
        <fullName evidence="1">Uncharacterized protein</fullName>
    </submittedName>
</protein>
<proteinExistence type="predicted"/>
<organism evidence="1 2">
    <name type="scientific">Cyclotella atomus</name>
    <dbReference type="NCBI Taxonomy" id="382360"/>
    <lineage>
        <taxon>Eukaryota</taxon>
        <taxon>Sar</taxon>
        <taxon>Stramenopiles</taxon>
        <taxon>Ochrophyta</taxon>
        <taxon>Bacillariophyta</taxon>
        <taxon>Coscinodiscophyceae</taxon>
        <taxon>Thalassiosirophycidae</taxon>
        <taxon>Stephanodiscales</taxon>
        <taxon>Stephanodiscaceae</taxon>
        <taxon>Cyclotella</taxon>
    </lineage>
</organism>
<dbReference type="AlphaFoldDB" id="A0ABD3NC03"/>
<gene>
    <name evidence="1" type="ORF">ACHAWO_003065</name>
</gene>
<evidence type="ECO:0000313" key="2">
    <source>
        <dbReference type="Proteomes" id="UP001530400"/>
    </source>
</evidence>
<dbReference type="Proteomes" id="UP001530400">
    <property type="component" value="Unassembled WGS sequence"/>
</dbReference>
<name>A0ABD3NC03_9STRA</name>
<evidence type="ECO:0000313" key="1">
    <source>
        <dbReference type="EMBL" id="KAL3773578.1"/>
    </source>
</evidence>
<keyword evidence="2" id="KW-1185">Reference proteome</keyword>
<dbReference type="EMBL" id="JALLPJ020001228">
    <property type="protein sequence ID" value="KAL3773578.1"/>
    <property type="molecule type" value="Genomic_DNA"/>
</dbReference>
<accession>A0ABD3NC03</accession>
<reference evidence="1 2" key="1">
    <citation type="submission" date="2024-10" db="EMBL/GenBank/DDBJ databases">
        <title>Updated reference genomes for cyclostephanoid diatoms.</title>
        <authorList>
            <person name="Roberts W.R."/>
            <person name="Alverson A.J."/>
        </authorList>
    </citation>
    <scope>NUCLEOTIDE SEQUENCE [LARGE SCALE GENOMIC DNA]</scope>
    <source>
        <strain evidence="1 2">AJA010-31</strain>
    </source>
</reference>
<sequence length="220" mass="24183">MNEKAPADLESRISQLETKLGVSLSQPDKKLTPGSDINSLLDKFIRGEIERHPPVPPSIKASETADASKRSALHEDFSAIDRLLGELDMSPIAGPTMNGANNAPLLFRRQEVLASCESMKRDMEILAQIRDLTSIGTRASENSESKIVHCPIVSSDRYNITADPDAVERLDNICFRAANLNKRAAAISHRTDRLLNSYSHVMSALAEKIVLAREQIDGTH</sequence>
<comment type="caution">
    <text evidence="1">The sequence shown here is derived from an EMBL/GenBank/DDBJ whole genome shotgun (WGS) entry which is preliminary data.</text>
</comment>